<dbReference type="Proteomes" id="UP001187531">
    <property type="component" value="Unassembled WGS sequence"/>
</dbReference>
<dbReference type="InterPro" id="IPR029026">
    <property type="entry name" value="tRNA_m1G_MTases_N"/>
</dbReference>
<dbReference type="InterPro" id="IPR029028">
    <property type="entry name" value="Alpha/beta_knot_MTases"/>
</dbReference>
<dbReference type="InterPro" id="IPR047182">
    <property type="entry name" value="MRM1"/>
</dbReference>
<protein>
    <recommendedName>
        <fullName evidence="6">rRNA methyltransferase 1, mitochondrial</fullName>
    </recommendedName>
</protein>
<feature type="domain" description="RNA 2-O ribose methyltransferase substrate binding" evidence="7">
    <location>
        <begin position="64"/>
        <end position="139"/>
    </location>
</feature>
<dbReference type="GO" id="GO:0016435">
    <property type="term" value="F:rRNA (guanine) methyltransferase activity"/>
    <property type="evidence" value="ECO:0007669"/>
    <property type="project" value="TreeGrafter"/>
</dbReference>
<dbReference type="PANTHER" id="PTHR46103">
    <property type="entry name" value="RRNA METHYLTRANSFERASE 1, MITOCHONDRIAL"/>
    <property type="match status" value="1"/>
</dbReference>
<evidence type="ECO:0000313" key="9">
    <source>
        <dbReference type="Proteomes" id="UP001187531"/>
    </source>
</evidence>
<dbReference type="GO" id="GO:0005739">
    <property type="term" value="C:mitochondrion"/>
    <property type="evidence" value="ECO:0007669"/>
    <property type="project" value="UniProtKB-SubCell"/>
</dbReference>
<evidence type="ECO:0000256" key="1">
    <source>
        <dbReference type="ARBA" id="ARBA00004173"/>
    </source>
</evidence>
<sequence length="312" mass="34777">MLVVLRMYTQLFRHLFKIEISYCKRNSTNFGKGFTGDLLETENKVTFFKKKKSKLDRVQENAEYIYGIHPILCALKYRKRKFHTVYFKNAAKNISDILEKCRSLGIQTIETSPKAMSKLLPPDRAHQGIIAEVDKMIIPEITDYIQFCELVILSDDSRWIIPWEIQDPMNLGNILRTAAFFGLNGCLLPSKKSCTVTSTVSKASSGAVEAIQILKLSNPIGLLRDLKNNGAIIIGTSKPDEGVTPLFNLKLANGPVFILFGNEGSGLPKEVKELCSLLVSIGGNPIEESIESLNVTSAASIVLYEIMKNKTN</sequence>
<dbReference type="GO" id="GO:0003723">
    <property type="term" value="F:RNA binding"/>
    <property type="evidence" value="ECO:0007669"/>
    <property type="project" value="InterPro"/>
</dbReference>
<dbReference type="InterPro" id="IPR029064">
    <property type="entry name" value="Ribosomal_eL30-like_sf"/>
</dbReference>
<accession>A0AA88HGK3</accession>
<dbReference type="Gene3D" id="3.40.1280.10">
    <property type="match status" value="1"/>
</dbReference>
<comment type="subcellular location">
    <subcellularLocation>
        <location evidence="1">Mitochondrion</location>
    </subcellularLocation>
</comment>
<keyword evidence="5" id="KW-0496">Mitochondrion</keyword>
<evidence type="ECO:0000256" key="5">
    <source>
        <dbReference type="ARBA" id="ARBA00023128"/>
    </source>
</evidence>
<dbReference type="SUPFAM" id="SSF55315">
    <property type="entry name" value="L30e-like"/>
    <property type="match status" value="1"/>
</dbReference>
<proteinExistence type="predicted"/>
<keyword evidence="2" id="KW-0489">Methyltransferase</keyword>
<dbReference type="InterPro" id="IPR013123">
    <property type="entry name" value="SpoU_subst-bd"/>
</dbReference>
<keyword evidence="3" id="KW-0808">Transferase</keyword>
<keyword evidence="9" id="KW-1185">Reference proteome</keyword>
<dbReference type="EMBL" id="JAVRJZ010000016">
    <property type="protein sequence ID" value="KAK2710948.1"/>
    <property type="molecule type" value="Genomic_DNA"/>
</dbReference>
<evidence type="ECO:0000256" key="6">
    <source>
        <dbReference type="ARBA" id="ARBA00034881"/>
    </source>
</evidence>
<keyword evidence="4" id="KW-0809">Transit peptide</keyword>
<evidence type="ECO:0000259" key="7">
    <source>
        <dbReference type="SMART" id="SM00967"/>
    </source>
</evidence>
<organism evidence="8 9">
    <name type="scientific">Artemia franciscana</name>
    <name type="common">Brine shrimp</name>
    <name type="synonym">Artemia sanfranciscana</name>
    <dbReference type="NCBI Taxonomy" id="6661"/>
    <lineage>
        <taxon>Eukaryota</taxon>
        <taxon>Metazoa</taxon>
        <taxon>Ecdysozoa</taxon>
        <taxon>Arthropoda</taxon>
        <taxon>Crustacea</taxon>
        <taxon>Branchiopoda</taxon>
        <taxon>Anostraca</taxon>
        <taxon>Artemiidae</taxon>
        <taxon>Artemia</taxon>
    </lineage>
</organism>
<comment type="caution">
    <text evidence="8">The sequence shown here is derived from an EMBL/GenBank/DDBJ whole genome shotgun (WGS) entry which is preliminary data.</text>
</comment>
<dbReference type="Pfam" id="PF00588">
    <property type="entry name" value="SpoU_methylase"/>
    <property type="match status" value="1"/>
</dbReference>
<evidence type="ECO:0000256" key="4">
    <source>
        <dbReference type="ARBA" id="ARBA00022946"/>
    </source>
</evidence>
<name>A0AA88HGK3_ARTSF</name>
<dbReference type="Pfam" id="PF08032">
    <property type="entry name" value="SpoU_sub_bind"/>
    <property type="match status" value="1"/>
</dbReference>
<dbReference type="InterPro" id="IPR001537">
    <property type="entry name" value="SpoU_MeTrfase"/>
</dbReference>
<dbReference type="Gene3D" id="3.30.1330.30">
    <property type="match status" value="1"/>
</dbReference>
<dbReference type="PANTHER" id="PTHR46103:SF1">
    <property type="entry name" value="RRNA METHYLTRANSFERASE 1, MITOCHONDRIAL"/>
    <property type="match status" value="1"/>
</dbReference>
<evidence type="ECO:0000256" key="2">
    <source>
        <dbReference type="ARBA" id="ARBA00022603"/>
    </source>
</evidence>
<gene>
    <name evidence="8" type="ORF">QYM36_012197</name>
</gene>
<evidence type="ECO:0000256" key="3">
    <source>
        <dbReference type="ARBA" id="ARBA00022679"/>
    </source>
</evidence>
<dbReference type="SUPFAM" id="SSF75217">
    <property type="entry name" value="alpha/beta knot"/>
    <property type="match status" value="1"/>
</dbReference>
<dbReference type="AlphaFoldDB" id="A0AA88HGK3"/>
<evidence type="ECO:0000313" key="8">
    <source>
        <dbReference type="EMBL" id="KAK2710948.1"/>
    </source>
</evidence>
<dbReference type="SMART" id="SM00967">
    <property type="entry name" value="SpoU_sub_bind"/>
    <property type="match status" value="1"/>
</dbReference>
<reference evidence="8" key="1">
    <citation type="submission" date="2023-07" db="EMBL/GenBank/DDBJ databases">
        <title>Chromosome-level genome assembly of Artemia franciscana.</title>
        <authorList>
            <person name="Jo E."/>
        </authorList>
    </citation>
    <scope>NUCLEOTIDE SEQUENCE</scope>
    <source>
        <tissue evidence="8">Whole body</tissue>
    </source>
</reference>